<evidence type="ECO:0000256" key="1">
    <source>
        <dbReference type="SAM" id="MobiDB-lite"/>
    </source>
</evidence>
<accession>A0A183BFC7</accession>
<protein>
    <submittedName>
        <fullName evidence="2">Growth differentiation factor 5</fullName>
    </submittedName>
</protein>
<feature type="compositionally biased region" description="Basic residues" evidence="1">
    <location>
        <begin position="11"/>
        <end position="22"/>
    </location>
</feature>
<dbReference type="WBParaSite" id="ECPE_0001795701-mRNA-1">
    <property type="protein sequence ID" value="ECPE_0001795701-mRNA-1"/>
    <property type="gene ID" value="ECPE_0001795701"/>
</dbReference>
<organism evidence="2">
    <name type="scientific">Echinostoma caproni</name>
    <dbReference type="NCBI Taxonomy" id="27848"/>
    <lineage>
        <taxon>Eukaryota</taxon>
        <taxon>Metazoa</taxon>
        <taxon>Spiralia</taxon>
        <taxon>Lophotrochozoa</taxon>
        <taxon>Platyhelminthes</taxon>
        <taxon>Trematoda</taxon>
        <taxon>Digenea</taxon>
        <taxon>Plagiorchiida</taxon>
        <taxon>Echinostomata</taxon>
        <taxon>Echinostomatoidea</taxon>
        <taxon>Echinostomatidae</taxon>
        <taxon>Echinostoma</taxon>
    </lineage>
</organism>
<proteinExistence type="predicted"/>
<name>A0A183BFC7_9TREM</name>
<dbReference type="AlphaFoldDB" id="A0A183BFC7"/>
<evidence type="ECO:0000313" key="2">
    <source>
        <dbReference type="WBParaSite" id="ECPE_0001795701-mRNA-1"/>
    </source>
</evidence>
<feature type="region of interest" description="Disordered" evidence="1">
    <location>
        <begin position="1"/>
        <end position="56"/>
    </location>
</feature>
<reference evidence="2" key="1">
    <citation type="submission" date="2016-06" db="UniProtKB">
        <authorList>
            <consortium name="WormBaseParasite"/>
        </authorList>
    </citation>
    <scope>IDENTIFICATION</scope>
</reference>
<sequence>LPRFSEQLPPHPRRVKQIKKAKPPGTLPYTDRRKPKRAQEPKPQMVSDGKEPFQNETPVEMKLTGVYGLPVSLLTSLNMRATS</sequence>